<dbReference type="Pfam" id="PF20530">
    <property type="entry name" value="DUF6745"/>
    <property type="match status" value="1"/>
</dbReference>
<sequence>RRAGLLAKCRVGLVADHDRVGIRDAAGVADEPLIGLDRHQPIGIVTRSEQRPRDAIRITAVTQLPEKLIDEVAAVRENQGAARTRCLDEAERSHRLAGPGRMLEPEAPFRARVLRSVGDIISESITIPWGLWQLREAVGYRYPSGRIFNSPICYGQNDADRFAFLDFFSNIVGFRDVRDLLGLLRIVSSCGFFWPGLDKVAFFERPSLLRFDDQRRPHCLDGPAIQFPGGFTAYAIHGVPVPSKYIETAADEIDLAEVLAEQNAEVRMAVISKVGFQRLLRTVEPNNELQAACPHCGKRSTVAIPGRILQKKHFSPNIARVLSRANGNSLIELTIGRRPREESRRD</sequence>
<feature type="non-terminal residue" evidence="2">
    <location>
        <position position="346"/>
    </location>
</feature>
<reference evidence="2" key="1">
    <citation type="journal article" date="2015" name="Nature">
        <title>Complex archaea that bridge the gap between prokaryotes and eukaryotes.</title>
        <authorList>
            <person name="Spang A."/>
            <person name="Saw J.H."/>
            <person name="Jorgensen S.L."/>
            <person name="Zaremba-Niedzwiedzka K."/>
            <person name="Martijn J."/>
            <person name="Lind A.E."/>
            <person name="van Eijk R."/>
            <person name="Schleper C."/>
            <person name="Guy L."/>
            <person name="Ettema T.J."/>
        </authorList>
    </citation>
    <scope>NUCLEOTIDE SEQUENCE</scope>
</reference>
<protein>
    <recommendedName>
        <fullName evidence="1">DUF6745 domain-containing protein</fullName>
    </recommendedName>
</protein>
<accession>A0A0F8YGZ6</accession>
<dbReference type="InterPro" id="IPR046633">
    <property type="entry name" value="DUF6745"/>
</dbReference>
<dbReference type="AlphaFoldDB" id="A0A0F8YGZ6"/>
<name>A0A0F8YGZ6_9ZZZZ</name>
<gene>
    <name evidence="2" type="ORF">LCGC14_3094780</name>
</gene>
<dbReference type="EMBL" id="LAZR01066505">
    <property type="protein sequence ID" value="KKK53439.1"/>
    <property type="molecule type" value="Genomic_DNA"/>
</dbReference>
<feature type="non-terminal residue" evidence="2">
    <location>
        <position position="1"/>
    </location>
</feature>
<proteinExistence type="predicted"/>
<organism evidence="2">
    <name type="scientific">marine sediment metagenome</name>
    <dbReference type="NCBI Taxonomy" id="412755"/>
    <lineage>
        <taxon>unclassified sequences</taxon>
        <taxon>metagenomes</taxon>
        <taxon>ecological metagenomes</taxon>
    </lineage>
</organism>
<comment type="caution">
    <text evidence="2">The sequence shown here is derived from an EMBL/GenBank/DDBJ whole genome shotgun (WGS) entry which is preliminary data.</text>
</comment>
<evidence type="ECO:0000259" key="1">
    <source>
        <dbReference type="Pfam" id="PF20530"/>
    </source>
</evidence>
<evidence type="ECO:0000313" key="2">
    <source>
        <dbReference type="EMBL" id="KKK53439.1"/>
    </source>
</evidence>
<feature type="domain" description="DUF6745" evidence="1">
    <location>
        <begin position="155"/>
        <end position="282"/>
    </location>
</feature>